<dbReference type="AlphaFoldDB" id="E9S8T3"/>
<organism evidence="1 2">
    <name type="scientific">Ruminococcus albus 8</name>
    <dbReference type="NCBI Taxonomy" id="246199"/>
    <lineage>
        <taxon>Bacteria</taxon>
        <taxon>Bacillati</taxon>
        <taxon>Bacillota</taxon>
        <taxon>Clostridia</taxon>
        <taxon>Eubacteriales</taxon>
        <taxon>Oscillospiraceae</taxon>
        <taxon>Ruminococcus</taxon>
    </lineage>
</organism>
<comment type="caution">
    <text evidence="1">The sequence shown here is derived from an EMBL/GenBank/DDBJ whole genome shotgun (WGS) entry which is preliminary data.</text>
</comment>
<dbReference type="EMBL" id="ADKM02000031">
    <property type="protein sequence ID" value="EGC04250.1"/>
    <property type="molecule type" value="Genomic_DNA"/>
</dbReference>
<gene>
    <name evidence="1" type="ORF">CUS_5578</name>
</gene>
<proteinExistence type="predicted"/>
<evidence type="ECO:0000313" key="1">
    <source>
        <dbReference type="EMBL" id="EGC04250.1"/>
    </source>
</evidence>
<sequence length="40" mass="4505">MKNADKIVLKNKSEFVLTINKNDRASGSAQFRTSQPIKLI</sequence>
<accession>E9S8T3</accession>
<evidence type="ECO:0000313" key="2">
    <source>
        <dbReference type="Proteomes" id="UP000004259"/>
    </source>
</evidence>
<dbReference type="Proteomes" id="UP000004259">
    <property type="component" value="Unassembled WGS sequence"/>
</dbReference>
<reference evidence="1 2" key="1">
    <citation type="submission" date="2011-02" db="EMBL/GenBank/DDBJ databases">
        <authorList>
            <person name="Nelson K.E."/>
            <person name="Sutton G."/>
            <person name="Torralba M."/>
            <person name="Durkin S."/>
            <person name="Harkins D."/>
            <person name="Montgomery R."/>
            <person name="Ziemer C."/>
            <person name="Klaassens E."/>
            <person name="Ocuiv P."/>
            <person name="Morrison M."/>
        </authorList>
    </citation>
    <scope>NUCLEOTIDE SEQUENCE [LARGE SCALE GENOMIC DNA]</scope>
    <source>
        <strain evidence="1 2">8</strain>
    </source>
</reference>
<name>E9S8T3_RUMAL</name>
<protein>
    <submittedName>
        <fullName evidence="1">Uncharacterized protein</fullName>
    </submittedName>
</protein>
<keyword evidence="2" id="KW-1185">Reference proteome</keyword>